<comment type="caution">
    <text evidence="4">The sequence shown here is derived from an EMBL/GenBank/DDBJ whole genome shotgun (WGS) entry which is preliminary data.</text>
</comment>
<dbReference type="InterPro" id="IPR016193">
    <property type="entry name" value="Cytidine_deaminase-like"/>
</dbReference>
<proteinExistence type="predicted"/>
<evidence type="ECO:0000313" key="4">
    <source>
        <dbReference type="EMBL" id="RGC44480.1"/>
    </source>
</evidence>
<dbReference type="OrthoDB" id="9802676at2"/>
<dbReference type="Pfam" id="PF00383">
    <property type="entry name" value="dCMP_cyt_deam_1"/>
    <property type="match status" value="1"/>
</dbReference>
<dbReference type="Proteomes" id="UP000261231">
    <property type="component" value="Unassembled WGS sequence"/>
</dbReference>
<dbReference type="SUPFAM" id="SSF53927">
    <property type="entry name" value="Cytidine deaminase-like"/>
    <property type="match status" value="1"/>
</dbReference>
<dbReference type="EMBL" id="QVFD01000015">
    <property type="protein sequence ID" value="RGC44480.1"/>
    <property type="molecule type" value="Genomic_DNA"/>
</dbReference>
<sequence length="175" mass="19626">MMETFFEHNSNTAYGLNDDRKSEDASFMREAIRLSQLAVEHGNEPFGAVLVKNGEIVFTNENQIYTRHDPTFHGEAGLIREFCAKTSITDLHDYTLYSSCEPCFMCSGAMVWVKLGRLVYGASNSDLEAILGNEGCNCSKIVFDNSFWQPQVTAGILRAESLMILKDYFDTHAKG</sequence>
<name>A0A3E2XJJ9_9FIRM</name>
<keyword evidence="5" id="KW-1185">Reference proteome</keyword>
<dbReference type="RefSeq" id="WP_117541227.1">
    <property type="nucleotide sequence ID" value="NZ_QVFD01000015.1"/>
</dbReference>
<dbReference type="GO" id="GO:0016787">
    <property type="term" value="F:hydrolase activity"/>
    <property type="evidence" value="ECO:0007669"/>
    <property type="project" value="InterPro"/>
</dbReference>
<dbReference type="Gene3D" id="3.40.140.10">
    <property type="entry name" value="Cytidine Deaminase, domain 2"/>
    <property type="match status" value="1"/>
</dbReference>
<dbReference type="InterPro" id="IPR002125">
    <property type="entry name" value="CMP_dCMP_dom"/>
</dbReference>
<evidence type="ECO:0000259" key="3">
    <source>
        <dbReference type="PROSITE" id="PS51747"/>
    </source>
</evidence>
<dbReference type="AlphaFoldDB" id="A0A3E2XJJ9"/>
<evidence type="ECO:0000313" key="5">
    <source>
        <dbReference type="Proteomes" id="UP000261231"/>
    </source>
</evidence>
<dbReference type="InterPro" id="IPR016192">
    <property type="entry name" value="APOBEC/CMP_deaminase_Zn-bd"/>
</dbReference>
<organism evidence="4 5">
    <name type="scientific">Coprococcus catus</name>
    <dbReference type="NCBI Taxonomy" id="116085"/>
    <lineage>
        <taxon>Bacteria</taxon>
        <taxon>Bacillati</taxon>
        <taxon>Bacillota</taxon>
        <taxon>Clostridia</taxon>
        <taxon>Lachnospirales</taxon>
        <taxon>Lachnospiraceae</taxon>
        <taxon>Coprococcus</taxon>
    </lineage>
</organism>
<keyword evidence="2" id="KW-0862">Zinc</keyword>
<protein>
    <submittedName>
        <fullName evidence="4">Nucleoside deaminase</fullName>
    </submittedName>
</protein>
<dbReference type="PROSITE" id="PS51747">
    <property type="entry name" value="CYT_DCMP_DEAMINASES_2"/>
    <property type="match status" value="1"/>
</dbReference>
<gene>
    <name evidence="4" type="ORF">DW747_13355</name>
</gene>
<dbReference type="PANTHER" id="PTHR11079:SF162">
    <property type="entry name" value="RIBOFLAVIN BIOSYNTHESIS PROTEIN PYRD, CHLOROPLASTIC"/>
    <property type="match status" value="1"/>
</dbReference>
<dbReference type="PROSITE" id="PS00903">
    <property type="entry name" value="CYT_DCMP_DEAMINASES_1"/>
    <property type="match status" value="1"/>
</dbReference>
<dbReference type="GO" id="GO:0008270">
    <property type="term" value="F:zinc ion binding"/>
    <property type="evidence" value="ECO:0007669"/>
    <property type="project" value="InterPro"/>
</dbReference>
<dbReference type="CDD" id="cd01285">
    <property type="entry name" value="nucleoside_deaminase"/>
    <property type="match status" value="1"/>
</dbReference>
<evidence type="ECO:0000256" key="1">
    <source>
        <dbReference type="ARBA" id="ARBA00022723"/>
    </source>
</evidence>
<reference evidence="4 5" key="1">
    <citation type="submission" date="2018-08" db="EMBL/GenBank/DDBJ databases">
        <title>A genome reference for cultivated species of the human gut microbiota.</title>
        <authorList>
            <person name="Zou Y."/>
            <person name="Xue W."/>
            <person name="Luo G."/>
        </authorList>
    </citation>
    <scope>NUCLEOTIDE SEQUENCE [LARGE SCALE GENOMIC DNA]</scope>
    <source>
        <strain evidence="4 5">AM28-39</strain>
    </source>
</reference>
<dbReference type="PANTHER" id="PTHR11079">
    <property type="entry name" value="CYTOSINE DEAMINASE FAMILY MEMBER"/>
    <property type="match status" value="1"/>
</dbReference>
<accession>A0A3E2XJJ9</accession>
<evidence type="ECO:0000256" key="2">
    <source>
        <dbReference type="ARBA" id="ARBA00022833"/>
    </source>
</evidence>
<feature type="domain" description="CMP/dCMP-type deaminase" evidence="3">
    <location>
        <begin position="22"/>
        <end position="134"/>
    </location>
</feature>
<keyword evidence="1" id="KW-0479">Metal-binding</keyword>